<proteinExistence type="predicted"/>
<evidence type="ECO:0000313" key="2">
    <source>
        <dbReference type="Proteomes" id="UP000838756"/>
    </source>
</evidence>
<protein>
    <submittedName>
        <fullName evidence="1">Jg1968 protein</fullName>
    </submittedName>
</protein>
<evidence type="ECO:0000313" key="1">
    <source>
        <dbReference type="EMBL" id="CAH2208527.1"/>
    </source>
</evidence>
<keyword evidence="2" id="KW-1185">Reference proteome</keyword>
<reference evidence="1" key="1">
    <citation type="submission" date="2022-03" db="EMBL/GenBank/DDBJ databases">
        <authorList>
            <person name="Lindestad O."/>
        </authorList>
    </citation>
    <scope>NUCLEOTIDE SEQUENCE</scope>
</reference>
<comment type="caution">
    <text evidence="1">The sequence shown here is derived from an EMBL/GenBank/DDBJ whole genome shotgun (WGS) entry which is preliminary data.</text>
</comment>
<dbReference type="AlphaFoldDB" id="A0A8S4QF20"/>
<dbReference type="Proteomes" id="UP000838756">
    <property type="component" value="Unassembled WGS sequence"/>
</dbReference>
<dbReference type="EMBL" id="CAKXAJ010003829">
    <property type="protein sequence ID" value="CAH2208527.1"/>
    <property type="molecule type" value="Genomic_DNA"/>
</dbReference>
<name>A0A8S4QF20_9NEOP</name>
<organism evidence="1 2">
    <name type="scientific">Pararge aegeria aegeria</name>
    <dbReference type="NCBI Taxonomy" id="348720"/>
    <lineage>
        <taxon>Eukaryota</taxon>
        <taxon>Metazoa</taxon>
        <taxon>Ecdysozoa</taxon>
        <taxon>Arthropoda</taxon>
        <taxon>Hexapoda</taxon>
        <taxon>Insecta</taxon>
        <taxon>Pterygota</taxon>
        <taxon>Neoptera</taxon>
        <taxon>Endopterygota</taxon>
        <taxon>Lepidoptera</taxon>
        <taxon>Glossata</taxon>
        <taxon>Ditrysia</taxon>
        <taxon>Papilionoidea</taxon>
        <taxon>Nymphalidae</taxon>
        <taxon>Satyrinae</taxon>
        <taxon>Satyrini</taxon>
        <taxon>Parargina</taxon>
        <taxon>Pararge</taxon>
    </lineage>
</organism>
<accession>A0A8S4QF20</accession>
<gene>
    <name evidence="1" type="primary">jg1968</name>
    <name evidence="1" type="ORF">PAEG_LOCUS1135</name>
</gene>
<sequence>MTTLGRRVGQRRARLIAPASLLPDTGLYHLFSLANSKWLYQHLSVARASSVRRQGAPRAGEVGNWQFGRLTGTSHAHLHPKVLEWQP</sequence>